<dbReference type="OrthoDB" id="8067401at2759"/>
<dbReference type="EMBL" id="QJKJ01000872">
    <property type="protein sequence ID" value="RDY10284.1"/>
    <property type="molecule type" value="Genomic_DNA"/>
</dbReference>
<dbReference type="InterPro" id="IPR036397">
    <property type="entry name" value="RNaseH_sf"/>
</dbReference>
<protein>
    <recommendedName>
        <fullName evidence="1">Integrase zinc-binding domain-containing protein</fullName>
    </recommendedName>
</protein>
<dbReference type="SUPFAM" id="SSF53098">
    <property type="entry name" value="Ribonuclease H-like"/>
    <property type="match status" value="1"/>
</dbReference>
<name>A0A371I5P8_MUCPR</name>
<proteinExistence type="predicted"/>
<dbReference type="Pfam" id="PF17921">
    <property type="entry name" value="Integrase_H2C2"/>
    <property type="match status" value="1"/>
</dbReference>
<feature type="domain" description="Integrase zinc-binding" evidence="1">
    <location>
        <begin position="68"/>
        <end position="123"/>
    </location>
</feature>
<sequence>MIKHKQGELNVVANALSRRHTLIVMLETKMLGLDFINKLYEKDIDFCDPYTMCTNATLRKKLSVLMSSIRQLLVKKAHEDGLMGHFGELKTLEVLSEHFFWSRMRKDVHNMCNKSLVCKLAKSKVSSHELYSPFPNPTTHWSNISIDFVLGLTRFKRGRKSILWWLIGYNVFQRLLYQIETQSSLSRLRTKLLYSTTYHPQTDKQIKVVNRTLGQLLRCFVKRSLKDWEKWIPHVEFAYNRVLNTTTSYSPFKLAYGFNPLSSPNLFPLPILPICANNEGLSKAKFVQKLHGKPGCTWKEKENNRLEVLTKRESKSSLRKEILYGCIREKNDFPT</sequence>
<feature type="non-terminal residue" evidence="2">
    <location>
        <position position="1"/>
    </location>
</feature>
<dbReference type="Proteomes" id="UP000257109">
    <property type="component" value="Unassembled WGS sequence"/>
</dbReference>
<dbReference type="PANTHER" id="PTHR35046:SF9">
    <property type="entry name" value="RNA-DIRECTED DNA POLYMERASE"/>
    <property type="match status" value="1"/>
</dbReference>
<gene>
    <name evidence="2" type="ORF">CR513_05222</name>
</gene>
<organism evidence="2 3">
    <name type="scientific">Mucuna pruriens</name>
    <name type="common">Velvet bean</name>
    <name type="synonym">Dolichos pruriens</name>
    <dbReference type="NCBI Taxonomy" id="157652"/>
    <lineage>
        <taxon>Eukaryota</taxon>
        <taxon>Viridiplantae</taxon>
        <taxon>Streptophyta</taxon>
        <taxon>Embryophyta</taxon>
        <taxon>Tracheophyta</taxon>
        <taxon>Spermatophyta</taxon>
        <taxon>Magnoliopsida</taxon>
        <taxon>eudicotyledons</taxon>
        <taxon>Gunneridae</taxon>
        <taxon>Pentapetalae</taxon>
        <taxon>rosids</taxon>
        <taxon>fabids</taxon>
        <taxon>Fabales</taxon>
        <taxon>Fabaceae</taxon>
        <taxon>Papilionoideae</taxon>
        <taxon>50 kb inversion clade</taxon>
        <taxon>NPAAA clade</taxon>
        <taxon>indigoferoid/millettioid clade</taxon>
        <taxon>Phaseoleae</taxon>
        <taxon>Mucuna</taxon>
    </lineage>
</organism>
<keyword evidence="3" id="KW-1185">Reference proteome</keyword>
<dbReference type="PANTHER" id="PTHR35046">
    <property type="entry name" value="ZINC KNUCKLE (CCHC-TYPE) FAMILY PROTEIN"/>
    <property type="match status" value="1"/>
</dbReference>
<dbReference type="InterPro" id="IPR012337">
    <property type="entry name" value="RNaseH-like_sf"/>
</dbReference>
<evidence type="ECO:0000313" key="2">
    <source>
        <dbReference type="EMBL" id="RDY10284.1"/>
    </source>
</evidence>
<dbReference type="Gene3D" id="3.30.420.10">
    <property type="entry name" value="Ribonuclease H-like superfamily/Ribonuclease H"/>
    <property type="match status" value="1"/>
</dbReference>
<comment type="caution">
    <text evidence="2">The sequence shown here is derived from an EMBL/GenBank/DDBJ whole genome shotgun (WGS) entry which is preliminary data.</text>
</comment>
<dbReference type="AlphaFoldDB" id="A0A371I5P8"/>
<dbReference type="InterPro" id="IPR041588">
    <property type="entry name" value="Integrase_H2C2"/>
</dbReference>
<dbReference type="Gene3D" id="1.10.340.70">
    <property type="match status" value="1"/>
</dbReference>
<evidence type="ECO:0000313" key="3">
    <source>
        <dbReference type="Proteomes" id="UP000257109"/>
    </source>
</evidence>
<reference evidence="2" key="1">
    <citation type="submission" date="2018-05" db="EMBL/GenBank/DDBJ databases">
        <title>Draft genome of Mucuna pruriens seed.</title>
        <authorList>
            <person name="Nnadi N.E."/>
            <person name="Vos R."/>
            <person name="Hasami M.H."/>
            <person name="Devisetty U.K."/>
            <person name="Aguiy J.C."/>
        </authorList>
    </citation>
    <scope>NUCLEOTIDE SEQUENCE [LARGE SCALE GENOMIC DNA]</scope>
    <source>
        <strain evidence="2">JCA_2017</strain>
    </source>
</reference>
<evidence type="ECO:0000259" key="1">
    <source>
        <dbReference type="Pfam" id="PF17921"/>
    </source>
</evidence>
<dbReference type="STRING" id="157652.A0A371I5P8"/>
<accession>A0A371I5P8</accession>
<dbReference type="GO" id="GO:0003676">
    <property type="term" value="F:nucleic acid binding"/>
    <property type="evidence" value="ECO:0007669"/>
    <property type="project" value="InterPro"/>
</dbReference>